<feature type="domain" description="SnoaL-like" evidence="1">
    <location>
        <begin position="10"/>
        <end position="107"/>
    </location>
</feature>
<gene>
    <name evidence="2" type="ORF">BDD43_2444</name>
</gene>
<sequence length="158" mass="18431">MYSNEKLILDFYDNLRKGDVKKIGNFYAKNATFRDPIFISLNASQASAMWAMVVKEKDFQIDIKKIDISDRFLTADCTLIWTCENGKKVLNDITSRFAFNTDGKILLHSNHFDVYKLVKQTTGTIGVLFGWTKVLRNRTRRLAAEKLNYFMKEQNYCF</sequence>
<protein>
    <submittedName>
        <fullName evidence="2">SnoaL-like protein</fullName>
    </submittedName>
</protein>
<dbReference type="Gene3D" id="3.10.450.50">
    <property type="match status" value="1"/>
</dbReference>
<dbReference type="Pfam" id="PF12680">
    <property type="entry name" value="SnoaL_2"/>
    <property type="match status" value="1"/>
</dbReference>
<dbReference type="InterPro" id="IPR032710">
    <property type="entry name" value="NTF2-like_dom_sf"/>
</dbReference>
<dbReference type="InterPro" id="IPR037401">
    <property type="entry name" value="SnoaL-like"/>
</dbReference>
<dbReference type="Proteomes" id="UP000268007">
    <property type="component" value="Unassembled WGS sequence"/>
</dbReference>
<name>A0A495J1R3_9SPHI</name>
<keyword evidence="3" id="KW-1185">Reference proteome</keyword>
<evidence type="ECO:0000313" key="3">
    <source>
        <dbReference type="Proteomes" id="UP000268007"/>
    </source>
</evidence>
<organism evidence="2 3">
    <name type="scientific">Mucilaginibacter gracilis</name>
    <dbReference type="NCBI Taxonomy" id="423350"/>
    <lineage>
        <taxon>Bacteria</taxon>
        <taxon>Pseudomonadati</taxon>
        <taxon>Bacteroidota</taxon>
        <taxon>Sphingobacteriia</taxon>
        <taxon>Sphingobacteriales</taxon>
        <taxon>Sphingobacteriaceae</taxon>
        <taxon>Mucilaginibacter</taxon>
    </lineage>
</organism>
<dbReference type="SUPFAM" id="SSF54427">
    <property type="entry name" value="NTF2-like"/>
    <property type="match status" value="1"/>
</dbReference>
<dbReference type="RefSeq" id="WP_121197890.1">
    <property type="nucleotide sequence ID" value="NZ_RBKU01000001.1"/>
</dbReference>
<dbReference type="OrthoDB" id="391735at2"/>
<evidence type="ECO:0000313" key="2">
    <source>
        <dbReference type="EMBL" id="RKR82268.1"/>
    </source>
</evidence>
<dbReference type="EMBL" id="RBKU01000001">
    <property type="protein sequence ID" value="RKR82268.1"/>
    <property type="molecule type" value="Genomic_DNA"/>
</dbReference>
<evidence type="ECO:0000259" key="1">
    <source>
        <dbReference type="Pfam" id="PF12680"/>
    </source>
</evidence>
<dbReference type="AlphaFoldDB" id="A0A495J1R3"/>
<comment type="caution">
    <text evidence="2">The sequence shown here is derived from an EMBL/GenBank/DDBJ whole genome shotgun (WGS) entry which is preliminary data.</text>
</comment>
<proteinExistence type="predicted"/>
<accession>A0A495J1R3</accession>
<reference evidence="2 3" key="1">
    <citation type="submission" date="2018-10" db="EMBL/GenBank/DDBJ databases">
        <title>Genomic Encyclopedia of Archaeal and Bacterial Type Strains, Phase II (KMG-II): from individual species to whole genera.</title>
        <authorList>
            <person name="Goeker M."/>
        </authorList>
    </citation>
    <scope>NUCLEOTIDE SEQUENCE [LARGE SCALE GENOMIC DNA]</scope>
    <source>
        <strain evidence="2 3">DSM 18602</strain>
    </source>
</reference>